<accession>E9H434</accession>
<sequence length="130" mass="14970">MTTPTNEASQRGMKGHITRWINNIQQYDNVQMDLTIYNLVLGAETNLRNVHTKYKRLSEGIARDMEKAGATRAQFDAEVDNLIQVDEEVNAACVIVKRKREEFRGIQATEEKKRQDQTFLLMLNSQQRAA</sequence>
<dbReference type="HOGENOM" id="CLU_130590_0_0_1"/>
<name>E9H434_DAPPU</name>
<dbReference type="InParanoid" id="E9H434"/>
<dbReference type="Proteomes" id="UP000000305">
    <property type="component" value="Unassembled WGS sequence"/>
</dbReference>
<evidence type="ECO:0000313" key="1">
    <source>
        <dbReference type="EMBL" id="EFX73505.1"/>
    </source>
</evidence>
<dbReference type="KEGG" id="dpx:DAPPUDRAFT_307694"/>
<protein>
    <submittedName>
        <fullName evidence="1">Uncharacterized protein</fullName>
    </submittedName>
</protein>
<keyword evidence="2" id="KW-1185">Reference proteome</keyword>
<organism evidence="1 2">
    <name type="scientific">Daphnia pulex</name>
    <name type="common">Water flea</name>
    <dbReference type="NCBI Taxonomy" id="6669"/>
    <lineage>
        <taxon>Eukaryota</taxon>
        <taxon>Metazoa</taxon>
        <taxon>Ecdysozoa</taxon>
        <taxon>Arthropoda</taxon>
        <taxon>Crustacea</taxon>
        <taxon>Branchiopoda</taxon>
        <taxon>Diplostraca</taxon>
        <taxon>Cladocera</taxon>
        <taxon>Anomopoda</taxon>
        <taxon>Daphniidae</taxon>
        <taxon>Daphnia</taxon>
    </lineage>
</organism>
<gene>
    <name evidence="1" type="ORF">DAPPUDRAFT_307694</name>
</gene>
<proteinExistence type="predicted"/>
<dbReference type="EMBL" id="GL732590">
    <property type="protein sequence ID" value="EFX73505.1"/>
    <property type="molecule type" value="Genomic_DNA"/>
</dbReference>
<dbReference type="PhylomeDB" id="E9H434"/>
<evidence type="ECO:0000313" key="2">
    <source>
        <dbReference type="Proteomes" id="UP000000305"/>
    </source>
</evidence>
<dbReference type="PANTHER" id="PTHR22954:SF3">
    <property type="entry name" value="PROTEIN CBG08539"/>
    <property type="match status" value="1"/>
</dbReference>
<dbReference type="AlphaFoldDB" id="E9H434"/>
<reference evidence="1 2" key="1">
    <citation type="journal article" date="2011" name="Science">
        <title>The ecoresponsive genome of Daphnia pulex.</title>
        <authorList>
            <person name="Colbourne J.K."/>
            <person name="Pfrender M.E."/>
            <person name="Gilbert D."/>
            <person name="Thomas W.K."/>
            <person name="Tucker A."/>
            <person name="Oakley T.H."/>
            <person name="Tokishita S."/>
            <person name="Aerts A."/>
            <person name="Arnold G.J."/>
            <person name="Basu M.K."/>
            <person name="Bauer D.J."/>
            <person name="Caceres C.E."/>
            <person name="Carmel L."/>
            <person name="Casola C."/>
            <person name="Choi J.H."/>
            <person name="Detter J.C."/>
            <person name="Dong Q."/>
            <person name="Dusheyko S."/>
            <person name="Eads B.D."/>
            <person name="Frohlich T."/>
            <person name="Geiler-Samerotte K.A."/>
            <person name="Gerlach D."/>
            <person name="Hatcher P."/>
            <person name="Jogdeo S."/>
            <person name="Krijgsveld J."/>
            <person name="Kriventseva E.V."/>
            <person name="Kultz D."/>
            <person name="Laforsch C."/>
            <person name="Lindquist E."/>
            <person name="Lopez J."/>
            <person name="Manak J.R."/>
            <person name="Muller J."/>
            <person name="Pangilinan J."/>
            <person name="Patwardhan R.P."/>
            <person name="Pitluck S."/>
            <person name="Pritham E.J."/>
            <person name="Rechtsteiner A."/>
            <person name="Rho M."/>
            <person name="Rogozin I.B."/>
            <person name="Sakarya O."/>
            <person name="Salamov A."/>
            <person name="Schaack S."/>
            <person name="Shapiro H."/>
            <person name="Shiga Y."/>
            <person name="Skalitzky C."/>
            <person name="Smith Z."/>
            <person name="Souvorov A."/>
            <person name="Sung W."/>
            <person name="Tang Z."/>
            <person name="Tsuchiya D."/>
            <person name="Tu H."/>
            <person name="Vos H."/>
            <person name="Wang M."/>
            <person name="Wolf Y.I."/>
            <person name="Yamagata H."/>
            <person name="Yamada T."/>
            <person name="Ye Y."/>
            <person name="Shaw J.R."/>
            <person name="Andrews J."/>
            <person name="Crease T.J."/>
            <person name="Tang H."/>
            <person name="Lucas S.M."/>
            <person name="Robertson H.M."/>
            <person name="Bork P."/>
            <person name="Koonin E.V."/>
            <person name="Zdobnov E.M."/>
            <person name="Grigoriev I.V."/>
            <person name="Lynch M."/>
            <person name="Boore J.L."/>
        </authorList>
    </citation>
    <scope>NUCLEOTIDE SEQUENCE [LARGE SCALE GENOMIC DNA]</scope>
</reference>
<dbReference type="PANTHER" id="PTHR22954">
    <property type="entry name" value="RETROVIRAL PROTEASE-RELATED"/>
    <property type="match status" value="1"/>
</dbReference>